<dbReference type="InterPro" id="IPR057326">
    <property type="entry name" value="KR_dom"/>
</dbReference>
<proteinExistence type="predicted"/>
<evidence type="ECO:0000259" key="2">
    <source>
        <dbReference type="SMART" id="SM00822"/>
    </source>
</evidence>
<evidence type="ECO:0000313" key="4">
    <source>
        <dbReference type="Proteomes" id="UP000517916"/>
    </source>
</evidence>
<accession>A0ABR6BBJ2</accession>
<dbReference type="Gene3D" id="3.10.129.110">
    <property type="entry name" value="Polyketide synthase dehydratase"/>
    <property type="match status" value="1"/>
</dbReference>
<dbReference type="Proteomes" id="UP000517916">
    <property type="component" value="Unassembled WGS sequence"/>
</dbReference>
<name>A0ABR6BBJ2_9PSEU</name>
<dbReference type="InterPro" id="IPR042104">
    <property type="entry name" value="PKS_dehydratase_sf"/>
</dbReference>
<protein>
    <submittedName>
        <fullName evidence="3">NAD(P)-dependent dehydrogenase (Short-subunit alcohol dehydrogenase family)</fullName>
    </submittedName>
</protein>
<reference evidence="3 4" key="1">
    <citation type="submission" date="2020-08" db="EMBL/GenBank/DDBJ databases">
        <title>Genomic Encyclopedia of Archaeal and Bacterial Type Strains, Phase II (KMG-II): from individual species to whole genera.</title>
        <authorList>
            <person name="Goeker M."/>
        </authorList>
    </citation>
    <scope>NUCLEOTIDE SEQUENCE [LARGE SCALE GENOMIC DNA]</scope>
    <source>
        <strain evidence="3 4">DSM 43850</strain>
    </source>
</reference>
<dbReference type="SMART" id="SM00822">
    <property type="entry name" value="PKS_KR"/>
    <property type="match status" value="1"/>
</dbReference>
<dbReference type="InterPro" id="IPR050091">
    <property type="entry name" value="PKS_NRPS_Biosynth_Enz"/>
</dbReference>
<evidence type="ECO:0000313" key="3">
    <source>
        <dbReference type="EMBL" id="MBA8924096.1"/>
    </source>
</evidence>
<dbReference type="RefSeq" id="WP_236650003.1">
    <property type="nucleotide sequence ID" value="NZ_BAAABQ010000065.1"/>
</dbReference>
<dbReference type="CDD" id="cd08953">
    <property type="entry name" value="KR_2_SDR_x"/>
    <property type="match status" value="1"/>
</dbReference>
<dbReference type="InterPro" id="IPR036291">
    <property type="entry name" value="NAD(P)-bd_dom_sf"/>
</dbReference>
<dbReference type="EMBL" id="JACJID010000001">
    <property type="protein sequence ID" value="MBA8924096.1"/>
    <property type="molecule type" value="Genomic_DNA"/>
</dbReference>
<dbReference type="InterPro" id="IPR013968">
    <property type="entry name" value="PKS_KR"/>
</dbReference>
<organism evidence="3 4">
    <name type="scientific">Kutzneria viridogrisea</name>
    <dbReference type="NCBI Taxonomy" id="47990"/>
    <lineage>
        <taxon>Bacteria</taxon>
        <taxon>Bacillati</taxon>
        <taxon>Actinomycetota</taxon>
        <taxon>Actinomycetes</taxon>
        <taxon>Pseudonocardiales</taxon>
        <taxon>Pseudonocardiaceae</taxon>
        <taxon>Kutzneria</taxon>
    </lineage>
</organism>
<dbReference type="PANTHER" id="PTHR43775:SF51">
    <property type="entry name" value="INACTIVE PHENOLPHTHIOCEROL SYNTHESIS POLYKETIDE SYNTHASE TYPE I PKS1-RELATED"/>
    <property type="match status" value="1"/>
</dbReference>
<keyword evidence="1" id="KW-0808">Transferase</keyword>
<comment type="caution">
    <text evidence="3">The sequence shown here is derived from an EMBL/GenBank/DDBJ whole genome shotgun (WGS) entry which is preliminary data.</text>
</comment>
<dbReference type="InterPro" id="IPR049551">
    <property type="entry name" value="PKS_DH_C"/>
</dbReference>
<gene>
    <name evidence="3" type="ORF">BC739_001293</name>
</gene>
<dbReference type="SUPFAM" id="SSF51735">
    <property type="entry name" value="NAD(P)-binding Rossmann-fold domains"/>
    <property type="match status" value="1"/>
</dbReference>
<dbReference type="Pfam" id="PF08659">
    <property type="entry name" value="KR"/>
    <property type="match status" value="1"/>
</dbReference>
<feature type="domain" description="Ketoreductase" evidence="2">
    <location>
        <begin position="166"/>
        <end position="384"/>
    </location>
</feature>
<sequence length="700" mass="74551">MQGCFAADPVALLAGERGPLADLLAERLRAEGWTVHTGPGAERLDLVLWLGGDHLADALLTARDTLPVLNSRRRTALVTVARRAEGSGLSGLVKTAVIETSELFGRAVDLHPELAVDRCADLVLAELHDSQAALTHVSYDEAGQRWHTTVDGSPRATGTAALTPQDVVLVTGGARGITADCVLGLAKRYRPALVLLGRTRLAEEPVWAQGVPEDKIKPVIAARLERPTPREVEPIYRDLLAQRQIRATLASIRAAGAQADYLAVDITDADAVAAALAPYRERITGLVHGAGVLADQLITDKTRAEIERVLAPKIGGLRAVLGALDADRLRHVVLFSSVAGFFGNRGQSDYAMANEQLNAEARVFKREHPAASVVSINWGAWAGGMVTPALQRMFAERGVTLIPVQEGVRHFVEQFAPERPDDVVCVIGPSTPLSSPAPRSAGVTVVRDLAELAASPVITDHAIGGLPVLPVTVAIGAMLNAVARIRREPCELAAFSVLKGVVFTERNERLRLRITGNHVTALDERDRPRYRAELSAPTQCWAPPLAELGAGEPLPVYGDGTLFHGPTLRGLRTLHEDGDRLVIGCQLADVPLADGAYAAPNYSPVLADLLLQAALVWVRRSRGQASLPVAVGRVQSYGALPDGEPFVMIVEPGPQGESRARCTVTARTPQGEVLLRFAGVDLVCSTALGEKFTLAGAGVR</sequence>
<keyword evidence="4" id="KW-1185">Reference proteome</keyword>
<dbReference type="PANTHER" id="PTHR43775">
    <property type="entry name" value="FATTY ACID SYNTHASE"/>
    <property type="match status" value="1"/>
</dbReference>
<evidence type="ECO:0000256" key="1">
    <source>
        <dbReference type="ARBA" id="ARBA00022679"/>
    </source>
</evidence>
<dbReference type="Pfam" id="PF14765">
    <property type="entry name" value="PS-DH"/>
    <property type="match status" value="1"/>
</dbReference>
<dbReference type="Gene3D" id="3.40.50.720">
    <property type="entry name" value="NAD(P)-binding Rossmann-like Domain"/>
    <property type="match status" value="1"/>
</dbReference>